<feature type="compositionally biased region" description="Polar residues" evidence="1">
    <location>
        <begin position="40"/>
        <end position="52"/>
    </location>
</feature>
<comment type="caution">
    <text evidence="2">The sequence shown here is derived from an EMBL/GenBank/DDBJ whole genome shotgun (WGS) entry which is preliminary data.</text>
</comment>
<accession>A0A9W9AMP6</accession>
<reference evidence="2" key="2">
    <citation type="journal article" date="2023" name="Proc. Natl. Acad. Sci. U.S.A.">
        <title>A global phylogenomic analysis of the shiitake genus Lentinula.</title>
        <authorList>
            <person name="Sierra-Patev S."/>
            <person name="Min B."/>
            <person name="Naranjo-Ortiz M."/>
            <person name="Looney B."/>
            <person name="Konkel Z."/>
            <person name="Slot J.C."/>
            <person name="Sakamoto Y."/>
            <person name="Steenwyk J.L."/>
            <person name="Rokas A."/>
            <person name="Carro J."/>
            <person name="Camarero S."/>
            <person name="Ferreira P."/>
            <person name="Molpeceres G."/>
            <person name="Ruiz-Duenas F.J."/>
            <person name="Serrano A."/>
            <person name="Henrissat B."/>
            <person name="Drula E."/>
            <person name="Hughes K.W."/>
            <person name="Mata J.L."/>
            <person name="Ishikawa N.K."/>
            <person name="Vargas-Isla R."/>
            <person name="Ushijima S."/>
            <person name="Smith C.A."/>
            <person name="Donoghue J."/>
            <person name="Ahrendt S."/>
            <person name="Andreopoulos W."/>
            <person name="He G."/>
            <person name="LaButti K."/>
            <person name="Lipzen A."/>
            <person name="Ng V."/>
            <person name="Riley R."/>
            <person name="Sandor L."/>
            <person name="Barry K."/>
            <person name="Martinez A.T."/>
            <person name="Xiao Y."/>
            <person name="Gibbons J.G."/>
            <person name="Terashima K."/>
            <person name="Grigoriev I.V."/>
            <person name="Hibbett D."/>
        </authorList>
    </citation>
    <scope>NUCLEOTIDE SEQUENCE</scope>
    <source>
        <strain evidence="2">Sp2 HRB7682 ss15</strain>
    </source>
</reference>
<gene>
    <name evidence="2" type="ORF">C8J55DRAFT_33312</name>
</gene>
<sequence length="209" mass="22445">MKADPRILQDVQRALKLKHRREARRKSGQLDGPVPALGTGSLTMNRPSSPLRSSVFPMSTSPTPVPTTTTDVTQPSSSSAPLAPSSTTTPSAPTASAISTLTAPSTADIDFSPSTGPSVVRVRVDPHRRLHPIPLSNDGGETLDWSGSGSVNGYGSEDEKSEKAEKSEKRWSLSVSRRGKEKEKDKERELLPSAEDLKRLEGLYPSFLG</sequence>
<evidence type="ECO:0000313" key="3">
    <source>
        <dbReference type="Proteomes" id="UP001150238"/>
    </source>
</evidence>
<dbReference type="EMBL" id="JANVFS010000011">
    <property type="protein sequence ID" value="KAJ4484969.1"/>
    <property type="molecule type" value="Genomic_DNA"/>
</dbReference>
<organism evidence="2 3">
    <name type="scientific">Lentinula lateritia</name>
    <dbReference type="NCBI Taxonomy" id="40482"/>
    <lineage>
        <taxon>Eukaryota</taxon>
        <taxon>Fungi</taxon>
        <taxon>Dikarya</taxon>
        <taxon>Basidiomycota</taxon>
        <taxon>Agaricomycotina</taxon>
        <taxon>Agaricomycetes</taxon>
        <taxon>Agaricomycetidae</taxon>
        <taxon>Agaricales</taxon>
        <taxon>Marasmiineae</taxon>
        <taxon>Omphalotaceae</taxon>
        <taxon>Lentinula</taxon>
    </lineage>
</organism>
<evidence type="ECO:0000313" key="2">
    <source>
        <dbReference type="EMBL" id="KAJ4484969.1"/>
    </source>
</evidence>
<name>A0A9W9AMP6_9AGAR</name>
<feature type="compositionally biased region" description="Low complexity" evidence="1">
    <location>
        <begin position="53"/>
        <end position="107"/>
    </location>
</feature>
<dbReference type="Proteomes" id="UP001150238">
    <property type="component" value="Unassembled WGS sequence"/>
</dbReference>
<protein>
    <submittedName>
        <fullName evidence="2">Uncharacterized protein</fullName>
    </submittedName>
</protein>
<feature type="region of interest" description="Disordered" evidence="1">
    <location>
        <begin position="17"/>
        <end position="189"/>
    </location>
</feature>
<reference evidence="2" key="1">
    <citation type="submission" date="2022-08" db="EMBL/GenBank/DDBJ databases">
        <authorList>
            <consortium name="DOE Joint Genome Institute"/>
            <person name="Min B."/>
            <person name="Riley R."/>
            <person name="Sierra-Patev S."/>
            <person name="Naranjo-Ortiz M."/>
            <person name="Looney B."/>
            <person name="Konkel Z."/>
            <person name="Slot J.C."/>
            <person name="Sakamoto Y."/>
            <person name="Steenwyk J.L."/>
            <person name="Rokas A."/>
            <person name="Carro J."/>
            <person name="Camarero S."/>
            <person name="Ferreira P."/>
            <person name="Molpeceres G."/>
            <person name="Ruiz-Duenas F.J."/>
            <person name="Serrano A."/>
            <person name="Henrissat B."/>
            <person name="Drula E."/>
            <person name="Hughes K.W."/>
            <person name="Mata J.L."/>
            <person name="Ishikawa N.K."/>
            <person name="Vargas-Isla R."/>
            <person name="Ushijima S."/>
            <person name="Smith C.A."/>
            <person name="Ahrendt S."/>
            <person name="Andreopoulos W."/>
            <person name="He G."/>
            <person name="Labutti K."/>
            <person name="Lipzen A."/>
            <person name="Ng V."/>
            <person name="Sandor L."/>
            <person name="Barry K."/>
            <person name="Martinez A.T."/>
            <person name="Xiao Y."/>
            <person name="Gibbons J.G."/>
            <person name="Terashima K."/>
            <person name="Hibbett D.S."/>
            <person name="Grigoriev I.V."/>
        </authorList>
    </citation>
    <scope>NUCLEOTIDE SEQUENCE</scope>
    <source>
        <strain evidence="2">Sp2 HRB7682 ss15</strain>
    </source>
</reference>
<proteinExistence type="predicted"/>
<feature type="compositionally biased region" description="Basic and acidic residues" evidence="1">
    <location>
        <begin position="157"/>
        <end position="171"/>
    </location>
</feature>
<evidence type="ECO:0000256" key="1">
    <source>
        <dbReference type="SAM" id="MobiDB-lite"/>
    </source>
</evidence>
<feature type="compositionally biased region" description="Basic residues" evidence="1">
    <location>
        <begin position="17"/>
        <end position="27"/>
    </location>
</feature>
<dbReference type="AlphaFoldDB" id="A0A9W9AMP6"/>
<feature type="compositionally biased region" description="Basic and acidic residues" evidence="1">
    <location>
        <begin position="178"/>
        <end position="189"/>
    </location>
</feature>